<sequence length="73" mass="8419">MQRLSDGKQSCDLQRGKKYGLGGNGLCSLWENLIGMEVRNGRWNPTSCLRSRRWRECQGKVKKRMIAMSLVDM</sequence>
<dbReference type="EMBL" id="OX395127">
    <property type="protein sequence ID" value="CAI5766197.1"/>
    <property type="molecule type" value="Genomic_DNA"/>
</dbReference>
<name>A0AA35JW13_9SAUR</name>
<evidence type="ECO:0000313" key="2">
    <source>
        <dbReference type="Proteomes" id="UP001178461"/>
    </source>
</evidence>
<dbReference type="AlphaFoldDB" id="A0AA35JW13"/>
<gene>
    <name evidence="1" type="ORF">PODLI_1B039201</name>
</gene>
<organism evidence="1 2">
    <name type="scientific">Podarcis lilfordi</name>
    <name type="common">Lilford's wall lizard</name>
    <dbReference type="NCBI Taxonomy" id="74358"/>
    <lineage>
        <taxon>Eukaryota</taxon>
        <taxon>Metazoa</taxon>
        <taxon>Chordata</taxon>
        <taxon>Craniata</taxon>
        <taxon>Vertebrata</taxon>
        <taxon>Euteleostomi</taxon>
        <taxon>Lepidosauria</taxon>
        <taxon>Squamata</taxon>
        <taxon>Bifurcata</taxon>
        <taxon>Unidentata</taxon>
        <taxon>Episquamata</taxon>
        <taxon>Laterata</taxon>
        <taxon>Lacertibaenia</taxon>
        <taxon>Lacertidae</taxon>
        <taxon>Podarcis</taxon>
    </lineage>
</organism>
<accession>A0AA35JW13</accession>
<keyword evidence="2" id="KW-1185">Reference proteome</keyword>
<evidence type="ECO:0000313" key="1">
    <source>
        <dbReference type="EMBL" id="CAI5766197.1"/>
    </source>
</evidence>
<protein>
    <submittedName>
        <fullName evidence="1">Uncharacterized protein</fullName>
    </submittedName>
</protein>
<proteinExistence type="predicted"/>
<reference evidence="1" key="1">
    <citation type="submission" date="2022-12" db="EMBL/GenBank/DDBJ databases">
        <authorList>
            <person name="Alioto T."/>
            <person name="Alioto T."/>
            <person name="Gomez Garrido J."/>
        </authorList>
    </citation>
    <scope>NUCLEOTIDE SEQUENCE</scope>
</reference>
<dbReference type="Proteomes" id="UP001178461">
    <property type="component" value="Chromosome 2"/>
</dbReference>